<dbReference type="InterPro" id="IPR010918">
    <property type="entry name" value="PurM-like_C_dom"/>
</dbReference>
<evidence type="ECO:0000256" key="10">
    <source>
        <dbReference type="ARBA" id="ARBA00022840"/>
    </source>
</evidence>
<comment type="similarity">
    <text evidence="3 15">Belongs to the AIR synthase family.</text>
</comment>
<proteinExistence type="inferred from homology"/>
<dbReference type="GO" id="GO:0004641">
    <property type="term" value="F:phosphoribosylformylglycinamidine cyclo-ligase activity"/>
    <property type="evidence" value="ECO:0007669"/>
    <property type="project" value="UniProtKB-UniRule"/>
</dbReference>
<evidence type="ECO:0000256" key="6">
    <source>
        <dbReference type="ARBA" id="ARBA00022490"/>
    </source>
</evidence>
<dbReference type="PANTHER" id="PTHR10520">
    <property type="entry name" value="TRIFUNCTIONAL PURINE BIOSYNTHETIC PROTEIN ADENOSINE-3-RELATED"/>
    <property type="match status" value="1"/>
</dbReference>
<feature type="domain" description="PurM-like C-terminal" evidence="17">
    <location>
        <begin position="174"/>
        <end position="331"/>
    </location>
</feature>
<dbReference type="GO" id="GO:0046084">
    <property type="term" value="P:adenine biosynthetic process"/>
    <property type="evidence" value="ECO:0007669"/>
    <property type="project" value="TreeGrafter"/>
</dbReference>
<dbReference type="AlphaFoldDB" id="A0A7G9RXK4"/>
<dbReference type="SUPFAM" id="SSF56042">
    <property type="entry name" value="PurM C-terminal domain-like"/>
    <property type="match status" value="1"/>
</dbReference>
<evidence type="ECO:0000256" key="14">
    <source>
        <dbReference type="ARBA" id="ARBA00049057"/>
    </source>
</evidence>
<keyword evidence="7 15" id="KW-0436">Ligase</keyword>
<dbReference type="PANTHER" id="PTHR10520:SF12">
    <property type="entry name" value="TRIFUNCTIONAL PURINE BIOSYNTHETIC PROTEIN ADENOSINE-3"/>
    <property type="match status" value="1"/>
</dbReference>
<dbReference type="EC" id="6.3.3.1" evidence="4 15"/>
<keyword evidence="10 15" id="KW-0067">ATP-binding</keyword>
<keyword evidence="9 15" id="KW-0658">Purine biosynthesis</keyword>
<evidence type="ECO:0000256" key="2">
    <source>
        <dbReference type="ARBA" id="ARBA00004686"/>
    </source>
</evidence>
<dbReference type="Pfam" id="PF02769">
    <property type="entry name" value="AIRS_C"/>
    <property type="match status" value="1"/>
</dbReference>
<dbReference type="KEGG" id="eio:H9L01_08110"/>
<dbReference type="GO" id="GO:0005524">
    <property type="term" value="F:ATP binding"/>
    <property type="evidence" value="ECO:0007669"/>
    <property type="project" value="UniProtKB-KW"/>
</dbReference>
<evidence type="ECO:0000256" key="5">
    <source>
        <dbReference type="ARBA" id="ARBA00020367"/>
    </source>
</evidence>
<dbReference type="Proteomes" id="UP000515928">
    <property type="component" value="Chromosome"/>
</dbReference>
<evidence type="ECO:0000256" key="1">
    <source>
        <dbReference type="ARBA" id="ARBA00004496"/>
    </source>
</evidence>
<dbReference type="UniPathway" id="UPA00074">
    <property type="reaction ID" value="UER00129"/>
</dbReference>
<dbReference type="NCBIfam" id="TIGR00878">
    <property type="entry name" value="purM"/>
    <property type="match status" value="1"/>
</dbReference>
<dbReference type="InterPro" id="IPR036676">
    <property type="entry name" value="PurM-like_C_sf"/>
</dbReference>
<name>A0A7G9RXK4_9FIRM</name>
<comment type="catalytic activity">
    <reaction evidence="14 15">
        <text>2-formamido-N(1)-(5-O-phospho-beta-D-ribosyl)acetamidine + ATP = 5-amino-1-(5-phospho-beta-D-ribosyl)imidazole + ADP + phosphate + H(+)</text>
        <dbReference type="Rhea" id="RHEA:23032"/>
        <dbReference type="ChEBI" id="CHEBI:15378"/>
        <dbReference type="ChEBI" id="CHEBI:30616"/>
        <dbReference type="ChEBI" id="CHEBI:43474"/>
        <dbReference type="ChEBI" id="CHEBI:137981"/>
        <dbReference type="ChEBI" id="CHEBI:147287"/>
        <dbReference type="ChEBI" id="CHEBI:456216"/>
        <dbReference type="EC" id="6.3.3.1"/>
    </reaction>
</comment>
<evidence type="ECO:0000256" key="11">
    <source>
        <dbReference type="ARBA" id="ARBA00031908"/>
    </source>
</evidence>
<dbReference type="GO" id="GO:0006189">
    <property type="term" value="P:'de novo' IMP biosynthetic process"/>
    <property type="evidence" value="ECO:0007669"/>
    <property type="project" value="UniProtKB-UniRule"/>
</dbReference>
<dbReference type="EMBL" id="CP060715">
    <property type="protein sequence ID" value="QNN60329.1"/>
    <property type="molecule type" value="Genomic_DNA"/>
</dbReference>
<dbReference type="RefSeq" id="WP_187533459.1">
    <property type="nucleotide sequence ID" value="NZ_CBCSHU010000007.1"/>
</dbReference>
<dbReference type="InterPro" id="IPR036921">
    <property type="entry name" value="PurM-like_N_sf"/>
</dbReference>
<evidence type="ECO:0000256" key="13">
    <source>
        <dbReference type="ARBA" id="ARBA00033093"/>
    </source>
</evidence>
<evidence type="ECO:0000256" key="9">
    <source>
        <dbReference type="ARBA" id="ARBA00022755"/>
    </source>
</evidence>
<evidence type="ECO:0000256" key="4">
    <source>
        <dbReference type="ARBA" id="ARBA00013047"/>
    </source>
</evidence>
<dbReference type="GO" id="GO:0004637">
    <property type="term" value="F:phosphoribosylamine-glycine ligase activity"/>
    <property type="evidence" value="ECO:0007669"/>
    <property type="project" value="TreeGrafter"/>
</dbReference>
<dbReference type="GO" id="GO:0005829">
    <property type="term" value="C:cytosol"/>
    <property type="evidence" value="ECO:0007669"/>
    <property type="project" value="TreeGrafter"/>
</dbReference>
<dbReference type="FunFam" id="3.90.650.10:FF:000011">
    <property type="entry name" value="Phosphoribosylformylglycinamidine cyclo-ligase"/>
    <property type="match status" value="1"/>
</dbReference>
<dbReference type="InterPro" id="IPR004733">
    <property type="entry name" value="PurM_cligase"/>
</dbReference>
<dbReference type="SUPFAM" id="SSF55326">
    <property type="entry name" value="PurM N-terminal domain-like"/>
    <property type="match status" value="1"/>
</dbReference>
<dbReference type="Pfam" id="PF00586">
    <property type="entry name" value="AIRS"/>
    <property type="match status" value="1"/>
</dbReference>
<sequence>MVKTYSDAGVNKETGYHHVERIKEAVNKTHSVNVLSHLGGFSGLYELDCHEGVHPVLVSGTDGVGTKVKLAYEMGIHDSIGIDCVAMCVNDILCQGAKPLFFLDYLATGSLDPDISVAVVEGVAKGCQVANMALIGGETAEMPGVYHGSEYDLAGFAVGIVNKEDIITGNDISKGDVLIGIESSGIHSNGFSLVRAIVSDLSLNQKFGKSEKTLGQVLLEPTRIYVSEILNLRDHVSIKGMAHITGGGLYENLPRILPRNVSARVQTKNIPHQEIFSFLQNYGNINIEEMYNTFNMGVGFVVVIAEEDTDKTLELLGNSAFILGTIEDGNGNICLK</sequence>
<evidence type="ECO:0000259" key="16">
    <source>
        <dbReference type="Pfam" id="PF00586"/>
    </source>
</evidence>
<protein>
    <recommendedName>
        <fullName evidence="5 15">Phosphoribosylformylglycinamidine cyclo-ligase</fullName>
        <ecNumber evidence="4 15">6.3.3.1</ecNumber>
    </recommendedName>
    <alternativeName>
        <fullName evidence="12 15">AIR synthase</fullName>
    </alternativeName>
    <alternativeName>
        <fullName evidence="13 15">AIRS</fullName>
    </alternativeName>
    <alternativeName>
        <fullName evidence="11 15">Phosphoribosyl-aminoimidazole synthetase</fullName>
    </alternativeName>
</protein>
<keyword evidence="19" id="KW-1185">Reference proteome</keyword>
<organism evidence="18 19">
    <name type="scientific">Erysipelothrix inopinata</name>
    <dbReference type="NCBI Taxonomy" id="225084"/>
    <lineage>
        <taxon>Bacteria</taxon>
        <taxon>Bacillati</taxon>
        <taxon>Bacillota</taxon>
        <taxon>Erysipelotrichia</taxon>
        <taxon>Erysipelotrichales</taxon>
        <taxon>Erysipelotrichaceae</taxon>
        <taxon>Erysipelothrix</taxon>
    </lineage>
</organism>
<evidence type="ECO:0000256" key="15">
    <source>
        <dbReference type="HAMAP-Rule" id="MF_00741"/>
    </source>
</evidence>
<keyword evidence="8 15" id="KW-0547">Nucleotide-binding</keyword>
<gene>
    <name evidence="15" type="primary">purM</name>
    <name evidence="18" type="ORF">H9L01_08110</name>
</gene>
<evidence type="ECO:0000256" key="7">
    <source>
        <dbReference type="ARBA" id="ARBA00022598"/>
    </source>
</evidence>
<keyword evidence="6 15" id="KW-0963">Cytoplasm</keyword>
<evidence type="ECO:0000256" key="3">
    <source>
        <dbReference type="ARBA" id="ARBA00010280"/>
    </source>
</evidence>
<dbReference type="Gene3D" id="3.30.1330.10">
    <property type="entry name" value="PurM-like, N-terminal domain"/>
    <property type="match status" value="1"/>
</dbReference>
<dbReference type="HAMAP" id="MF_00741">
    <property type="entry name" value="AIRS"/>
    <property type="match status" value="1"/>
</dbReference>
<evidence type="ECO:0000256" key="12">
    <source>
        <dbReference type="ARBA" id="ARBA00032931"/>
    </source>
</evidence>
<accession>A0A7G9RXK4</accession>
<evidence type="ECO:0000313" key="19">
    <source>
        <dbReference type="Proteomes" id="UP000515928"/>
    </source>
</evidence>
<reference evidence="18 19" key="1">
    <citation type="submission" date="2020-08" db="EMBL/GenBank/DDBJ databases">
        <title>Genome sequence of Erysipelothrix inopinata DSM 15511T.</title>
        <authorList>
            <person name="Hyun D.-W."/>
            <person name="Bae J.-W."/>
        </authorList>
    </citation>
    <scope>NUCLEOTIDE SEQUENCE [LARGE SCALE GENOMIC DNA]</scope>
    <source>
        <strain evidence="18 19">DSM 15511</strain>
    </source>
</reference>
<dbReference type="Gene3D" id="3.90.650.10">
    <property type="entry name" value="PurM-like C-terminal domain"/>
    <property type="match status" value="1"/>
</dbReference>
<dbReference type="FunFam" id="3.30.1330.10:FF:000001">
    <property type="entry name" value="Phosphoribosylformylglycinamidine cyclo-ligase"/>
    <property type="match status" value="1"/>
</dbReference>
<dbReference type="InterPro" id="IPR016188">
    <property type="entry name" value="PurM-like_N"/>
</dbReference>
<comment type="pathway">
    <text evidence="2 15">Purine metabolism; IMP biosynthesis via de novo pathway; 5-amino-1-(5-phospho-D-ribosyl)imidazole from N(2)-formyl-N(1)-(5-phospho-D-ribosyl)glycinamide: step 2/2.</text>
</comment>
<dbReference type="CDD" id="cd02196">
    <property type="entry name" value="PurM"/>
    <property type="match status" value="1"/>
</dbReference>
<evidence type="ECO:0000256" key="8">
    <source>
        <dbReference type="ARBA" id="ARBA00022741"/>
    </source>
</evidence>
<feature type="domain" description="PurM-like N-terminal" evidence="16">
    <location>
        <begin position="57"/>
        <end position="161"/>
    </location>
</feature>
<evidence type="ECO:0000313" key="18">
    <source>
        <dbReference type="EMBL" id="QNN60329.1"/>
    </source>
</evidence>
<comment type="subcellular location">
    <subcellularLocation>
        <location evidence="1 15">Cytoplasm</location>
    </subcellularLocation>
</comment>
<evidence type="ECO:0000259" key="17">
    <source>
        <dbReference type="Pfam" id="PF02769"/>
    </source>
</evidence>